<evidence type="ECO:0000313" key="1">
    <source>
        <dbReference type="EMBL" id="ADQ79398.1"/>
    </source>
</evidence>
<dbReference type="Proteomes" id="UP000008718">
    <property type="component" value="Chromosome"/>
</dbReference>
<sequence length="127" mass="14649">MQGKHLFEYAVIRVLPRVEREEFINVGIILFSKKAKYIRMMYSLNADRLGAFSTELDMDLLQEALKSFESICNGKKEAGVIAQFDIPERFRWLTAVRSSCIQTSRPHSGFSDNLDQTIEKLFVELVL</sequence>
<organism evidence="1 2">
    <name type="scientific">Paludibacter propionicigenes (strain DSM 17365 / JCM 13257 / WB4)</name>
    <dbReference type="NCBI Taxonomy" id="694427"/>
    <lineage>
        <taxon>Bacteria</taxon>
        <taxon>Pseudomonadati</taxon>
        <taxon>Bacteroidota</taxon>
        <taxon>Bacteroidia</taxon>
        <taxon>Bacteroidales</taxon>
        <taxon>Paludibacteraceae</taxon>
        <taxon>Paludibacter</taxon>
    </lineage>
</organism>
<dbReference type="RefSeq" id="WP_013444767.1">
    <property type="nucleotide sequence ID" value="NC_014734.1"/>
</dbReference>
<dbReference type="Pfam" id="PF11236">
    <property type="entry name" value="DUF3037"/>
    <property type="match status" value="1"/>
</dbReference>
<dbReference type="eggNOG" id="ENOG5032SI8">
    <property type="taxonomic scope" value="Bacteria"/>
</dbReference>
<dbReference type="EMBL" id="CP002345">
    <property type="protein sequence ID" value="ADQ79398.1"/>
    <property type="molecule type" value="Genomic_DNA"/>
</dbReference>
<accession>E4T3V4</accession>
<dbReference type="AlphaFoldDB" id="E4T3V4"/>
<name>E4T3V4_PALPW</name>
<protein>
    <recommendedName>
        <fullName evidence="3">DUF3037 domain-containing protein</fullName>
    </recommendedName>
</protein>
<reference key="1">
    <citation type="submission" date="2010-11" db="EMBL/GenBank/DDBJ databases">
        <title>The complete genome of Paludibacter propionicigenes DSM 17365.</title>
        <authorList>
            <consortium name="US DOE Joint Genome Institute (JGI-PGF)"/>
            <person name="Lucas S."/>
            <person name="Copeland A."/>
            <person name="Lapidus A."/>
            <person name="Bruce D."/>
            <person name="Goodwin L."/>
            <person name="Pitluck S."/>
            <person name="Kyrpides N."/>
            <person name="Mavromatis K."/>
            <person name="Ivanova N."/>
            <person name="Munk A.C."/>
            <person name="Brettin T."/>
            <person name="Detter J.C."/>
            <person name="Han C."/>
            <person name="Tapia R."/>
            <person name="Land M."/>
            <person name="Hauser L."/>
            <person name="Markowitz V."/>
            <person name="Cheng J.-F."/>
            <person name="Hugenholtz P."/>
            <person name="Woyke T."/>
            <person name="Wu D."/>
            <person name="Gronow S."/>
            <person name="Wellnitz S."/>
            <person name="Brambilla E."/>
            <person name="Klenk H.-P."/>
            <person name="Eisen J.A."/>
        </authorList>
    </citation>
    <scope>NUCLEOTIDE SEQUENCE</scope>
    <source>
        <strain>WB4</strain>
    </source>
</reference>
<evidence type="ECO:0000313" key="2">
    <source>
        <dbReference type="Proteomes" id="UP000008718"/>
    </source>
</evidence>
<keyword evidence="2" id="KW-1185">Reference proteome</keyword>
<proteinExistence type="predicted"/>
<reference evidence="1 2" key="2">
    <citation type="journal article" date="2011" name="Stand. Genomic Sci.">
        <title>Complete genome sequence of Paludibacter propionicigenes type strain (WB4).</title>
        <authorList>
            <person name="Gronow S."/>
            <person name="Munk C."/>
            <person name="Lapidus A."/>
            <person name="Nolan M."/>
            <person name="Lucas S."/>
            <person name="Hammon N."/>
            <person name="Deshpande S."/>
            <person name="Cheng J.F."/>
            <person name="Tapia R."/>
            <person name="Han C."/>
            <person name="Goodwin L."/>
            <person name="Pitluck S."/>
            <person name="Liolios K."/>
            <person name="Ivanova N."/>
            <person name="Mavromatis K."/>
            <person name="Mikhailova N."/>
            <person name="Pati A."/>
            <person name="Chen A."/>
            <person name="Palaniappan K."/>
            <person name="Land M."/>
            <person name="Hauser L."/>
            <person name="Chang Y.J."/>
            <person name="Jeffries C.D."/>
            <person name="Brambilla E."/>
            <person name="Rohde M."/>
            <person name="Goker M."/>
            <person name="Detter J.C."/>
            <person name="Woyke T."/>
            <person name="Bristow J."/>
            <person name="Eisen J.A."/>
            <person name="Markowitz V."/>
            <person name="Hugenholtz P."/>
            <person name="Kyrpides N.C."/>
            <person name="Klenk H.P."/>
        </authorList>
    </citation>
    <scope>NUCLEOTIDE SEQUENCE [LARGE SCALE GENOMIC DNA]</scope>
    <source>
        <strain evidence="2">DSM 17365 / JCM 13257 / WB4</strain>
    </source>
</reference>
<dbReference type="InterPro" id="IPR021398">
    <property type="entry name" value="DUF3037"/>
</dbReference>
<dbReference type="OrthoDB" id="9803207at2"/>
<evidence type="ECO:0008006" key="3">
    <source>
        <dbReference type="Google" id="ProtNLM"/>
    </source>
</evidence>
<dbReference type="STRING" id="694427.Palpr_1251"/>
<dbReference type="KEGG" id="ppn:Palpr_1251"/>
<gene>
    <name evidence="1" type="ordered locus">Palpr_1251</name>
</gene>
<dbReference type="HOGENOM" id="CLU_138456_0_0_10"/>